<evidence type="ECO:0000256" key="9">
    <source>
        <dbReference type="SAM" id="Phobius"/>
    </source>
</evidence>
<evidence type="ECO:0000256" key="6">
    <source>
        <dbReference type="ARBA" id="ARBA00023125"/>
    </source>
</evidence>
<evidence type="ECO:0000256" key="2">
    <source>
        <dbReference type="ARBA" id="ARBA00022475"/>
    </source>
</evidence>
<protein>
    <submittedName>
        <fullName evidence="11">AraC family transcriptional regulator</fullName>
    </submittedName>
</protein>
<dbReference type="SMART" id="SM00342">
    <property type="entry name" value="HTH_ARAC"/>
    <property type="match status" value="1"/>
</dbReference>
<evidence type="ECO:0000256" key="5">
    <source>
        <dbReference type="ARBA" id="ARBA00023015"/>
    </source>
</evidence>
<keyword evidence="7 9" id="KW-0472">Membrane</keyword>
<evidence type="ECO:0000256" key="4">
    <source>
        <dbReference type="ARBA" id="ARBA00022989"/>
    </source>
</evidence>
<evidence type="ECO:0000256" key="8">
    <source>
        <dbReference type="ARBA" id="ARBA00023163"/>
    </source>
</evidence>
<dbReference type="InterPro" id="IPR009057">
    <property type="entry name" value="Homeodomain-like_sf"/>
</dbReference>
<feature type="transmembrane region" description="Helical" evidence="9">
    <location>
        <begin position="299"/>
        <end position="318"/>
    </location>
</feature>
<proteinExistence type="predicted"/>
<comment type="subcellular location">
    <subcellularLocation>
        <location evidence="1">Cell membrane</location>
        <topology evidence="1">Multi-pass membrane protein</topology>
    </subcellularLocation>
</comment>
<evidence type="ECO:0000256" key="3">
    <source>
        <dbReference type="ARBA" id="ARBA00022692"/>
    </source>
</evidence>
<dbReference type="Proteomes" id="UP001306950">
    <property type="component" value="Unassembled WGS sequence"/>
</dbReference>
<keyword evidence="3 9" id="KW-0812">Transmembrane</keyword>
<dbReference type="Gene3D" id="3.30.450.20">
    <property type="entry name" value="PAS domain"/>
    <property type="match status" value="1"/>
</dbReference>
<reference evidence="11 12" key="1">
    <citation type="submission" date="2024-02" db="EMBL/GenBank/DDBJ databases">
        <title>A nitrogen-fixing paenibacillus bacterium.</title>
        <authorList>
            <person name="Zhang W.L."/>
            <person name="Chen S.F."/>
        </authorList>
    </citation>
    <scope>NUCLEOTIDE SEQUENCE [LARGE SCALE GENOMIC DNA]</scope>
    <source>
        <strain evidence="11 12">M1</strain>
    </source>
</reference>
<keyword evidence="4 9" id="KW-1133">Transmembrane helix</keyword>
<feature type="transmembrane region" description="Helical" evidence="9">
    <location>
        <begin position="12"/>
        <end position="31"/>
    </location>
</feature>
<dbReference type="SUPFAM" id="SSF46689">
    <property type="entry name" value="Homeodomain-like"/>
    <property type="match status" value="1"/>
</dbReference>
<dbReference type="Pfam" id="PF12833">
    <property type="entry name" value="HTH_18"/>
    <property type="match status" value="1"/>
</dbReference>
<sequence length="784" mass="90081">MRPLSFLSKLTIFAFVISTLPVLFIGSFSYLTSTKEIQKNVNESKMELIAQINSNVERKLTTVNQTLNQVVNSSVLKKALDSPLNESDFKLYNDLRTEIRNMQSFDTRLEDVVLLNKQQNWMIKNSGLYRLNEYKDHEQLTNLLEVSSNTTWILTPSSWFYSEESVGAAKCNYSISLIKKLPTNKLHKYGLALANIPACSLQDAANPDAQPLDDIIVIDERNRILIHPDSSLIGMPIEEGGFTKDDISLISADAGASGQFTTTINKKEYSVSFLRSQLNGWGYLSVTSIASLTKESNKIGFYTFYVCAFMLLLSILIARVGSRSMYTPIERLLNQMGQRKTDVKTKHADEFQLIGEQVHHLFQSKSQLEREISQHIRQVRIFSLTQAFHGNYKKNELLDKLEQFGYGRQIREWKTMAVITLSIDFSDNSAYEKKDLNLLLFAANNMIEELVSPDNRLAPVIMDQVIVTLIGSVDQDEAVFHRLLYSLTEQLQQEINSCLKLQVSIGLSLSFHSFHKLPIAYKEGLEALKYRIKLGKGVIIQYENINSGMHYLKLNYPTHKENDLMDAIKLAETEKAKELVRGLFASIFAQELTPQEYQIPLTRLLNNLLIMMQESGIGLNQIYHANGSLYEELLELPTVAEIEDWFWSVIIYPLIKIFNSRQNAQYHNISEKIIDLVHHYYDTDLTLEECASRLHYNANYISSIFRKETQSYFSEYLTMYRFKMAKKWLAETDMPVKDIAARLRYNNSQNFIRSFRKQEGMTPGQYRELHGGSKQTHLLDNLAK</sequence>
<feature type="domain" description="HTH araC/xylS-type" evidence="10">
    <location>
        <begin position="671"/>
        <end position="769"/>
    </location>
</feature>
<evidence type="ECO:0000256" key="1">
    <source>
        <dbReference type="ARBA" id="ARBA00004651"/>
    </source>
</evidence>
<evidence type="ECO:0000256" key="7">
    <source>
        <dbReference type="ARBA" id="ARBA00023136"/>
    </source>
</evidence>
<evidence type="ECO:0000313" key="12">
    <source>
        <dbReference type="Proteomes" id="UP001306950"/>
    </source>
</evidence>
<dbReference type="PANTHER" id="PTHR43280:SF10">
    <property type="entry name" value="REGULATORY PROTEIN POCR"/>
    <property type="match status" value="1"/>
</dbReference>
<dbReference type="InterPro" id="IPR033479">
    <property type="entry name" value="dCache_1"/>
</dbReference>
<keyword evidence="5" id="KW-0805">Transcription regulation</keyword>
<keyword evidence="12" id="KW-1185">Reference proteome</keyword>
<accession>A0ABU7VNX4</accession>
<organism evidence="11 12">
    <name type="scientific">Paenibacillus haidiansis</name>
    <dbReference type="NCBI Taxonomy" id="1574488"/>
    <lineage>
        <taxon>Bacteria</taxon>
        <taxon>Bacillati</taxon>
        <taxon>Bacillota</taxon>
        <taxon>Bacilli</taxon>
        <taxon>Bacillales</taxon>
        <taxon>Paenibacillaceae</taxon>
        <taxon>Paenibacillus</taxon>
    </lineage>
</organism>
<dbReference type="RefSeq" id="WP_331845682.1">
    <property type="nucleotide sequence ID" value="NZ_JAZHPZ010000002.1"/>
</dbReference>
<dbReference type="EMBL" id="JAZHPZ010000002">
    <property type="protein sequence ID" value="MEF2965453.1"/>
    <property type="molecule type" value="Genomic_DNA"/>
</dbReference>
<dbReference type="InterPro" id="IPR018060">
    <property type="entry name" value="HTH_AraC"/>
</dbReference>
<keyword evidence="8" id="KW-0804">Transcription</keyword>
<comment type="caution">
    <text evidence="11">The sequence shown here is derived from an EMBL/GenBank/DDBJ whole genome shotgun (WGS) entry which is preliminary data.</text>
</comment>
<keyword evidence="6" id="KW-0238">DNA-binding</keyword>
<evidence type="ECO:0000313" key="11">
    <source>
        <dbReference type="EMBL" id="MEF2965453.1"/>
    </source>
</evidence>
<gene>
    <name evidence="11" type="ORF">V3851_06365</name>
</gene>
<dbReference type="Pfam" id="PF02743">
    <property type="entry name" value="dCache_1"/>
    <property type="match status" value="1"/>
</dbReference>
<evidence type="ECO:0000259" key="10">
    <source>
        <dbReference type="PROSITE" id="PS01124"/>
    </source>
</evidence>
<name>A0ABU7VNX4_9BACL</name>
<dbReference type="PROSITE" id="PS01124">
    <property type="entry name" value="HTH_ARAC_FAMILY_2"/>
    <property type="match status" value="1"/>
</dbReference>
<dbReference type="PANTHER" id="PTHR43280">
    <property type="entry name" value="ARAC-FAMILY TRANSCRIPTIONAL REGULATOR"/>
    <property type="match status" value="1"/>
</dbReference>
<keyword evidence="2" id="KW-1003">Cell membrane</keyword>
<dbReference type="Gene3D" id="1.10.10.60">
    <property type="entry name" value="Homeodomain-like"/>
    <property type="match status" value="2"/>
</dbReference>